<dbReference type="Proteomes" id="UP001527925">
    <property type="component" value="Unassembled WGS sequence"/>
</dbReference>
<feature type="region of interest" description="Disordered" evidence="1">
    <location>
        <begin position="458"/>
        <end position="602"/>
    </location>
</feature>
<feature type="region of interest" description="Disordered" evidence="1">
    <location>
        <begin position="220"/>
        <end position="249"/>
    </location>
</feature>
<feature type="compositionally biased region" description="Low complexity" evidence="1">
    <location>
        <begin position="507"/>
        <end position="531"/>
    </location>
</feature>
<dbReference type="SUPFAM" id="SSF57959">
    <property type="entry name" value="Leucine zipper domain"/>
    <property type="match status" value="1"/>
</dbReference>
<reference evidence="3 4" key="1">
    <citation type="submission" date="2023-09" db="EMBL/GenBank/DDBJ databases">
        <title>Pangenome analysis of Batrachochytrium dendrobatidis and related Chytrids.</title>
        <authorList>
            <person name="Yacoub M.N."/>
            <person name="Stajich J.E."/>
            <person name="James T.Y."/>
        </authorList>
    </citation>
    <scope>NUCLEOTIDE SEQUENCE [LARGE SCALE GENOMIC DNA]</scope>
    <source>
        <strain evidence="3 4">JEL0888</strain>
    </source>
</reference>
<evidence type="ECO:0000259" key="2">
    <source>
        <dbReference type="PROSITE" id="PS00036"/>
    </source>
</evidence>
<organism evidence="3 4">
    <name type="scientific">Polyrhizophydium stewartii</name>
    <dbReference type="NCBI Taxonomy" id="2732419"/>
    <lineage>
        <taxon>Eukaryota</taxon>
        <taxon>Fungi</taxon>
        <taxon>Fungi incertae sedis</taxon>
        <taxon>Chytridiomycota</taxon>
        <taxon>Chytridiomycota incertae sedis</taxon>
        <taxon>Chytridiomycetes</taxon>
        <taxon>Rhizophydiales</taxon>
        <taxon>Rhizophydiales incertae sedis</taxon>
        <taxon>Polyrhizophydium</taxon>
    </lineage>
</organism>
<evidence type="ECO:0000313" key="4">
    <source>
        <dbReference type="Proteomes" id="UP001527925"/>
    </source>
</evidence>
<sequence>MAGLPSDTDFFLWYAQMVGPDDKLEPEGVHAYLQHDTSMWSPPWSTVVVPTTSGSASWCVEDLQAALPQIQQQQQQLPVMSTKHHQGHEHEEHRPPAQQRNASLDDLIPQMGLWGTLSHGAGETHVLAHTSGPKLTSAPVSTPASAAVASTTTTHSFAADQPLQRPPSFGGTPAATAAAAAAAAAASIASTFSGIPAISAASEAPAPSVASQVHFTFALTSTPSSSPSSSSSSGARPTPAPVQPMPQTGPFARTVLNAAAGAASATPAVTPSLIDRLVPSAAVGGSTSNNNGSNSTSPGTAAAAPGVGARGNVLTASAAMTALVPAPAPASSVLAAVAHDLVRGLPLAGAAGSAGPLTAAASAPISASAAAAAAALADTAALLASPTSAIFGGASTTAARSQNTSPSTLVSSLRSTPAVTPLKTKSTTAQHGSRPRVAKIRRDDAAAATTTAAAAAATAFGPGPSSAPASASSSTGSLDPSTPVWPAASDAQPKQGKPGTKTPARPGQPSSMQGQQQEQRGQQQEQQEPQPQQQPPQQPQQKQSNKREASGDLKGVQDSGATSSSGGAAGASAGSASAGKPRALSSLQAAKRAKQNREAQRNFRQRHKLYVQNLESTVLRLQAQLSAIAEADPGIVAATSHLDPSVFDDMSTPMASHGGMVVSAPASSMPSPETAAASLGLGGSGSVPTPMMEDHSPSIATHEMHQAHARARQHQHHLQHHPQQHSLQHIHAQKQGRGLVSVLPMDQVVEMKAMWESERSLWMRERSHVRKVVSRLCWEAIVSDQAATSKASALAASITAVTGGDVNMTAASSMHLPMAMPAGGTGLRMEWPMQMGMTPHSMVRTSTYPTAGMGVTAVSTPAHYTTPAPATSVAPTPASTTQAAAAAAALTGMATMGPGHHLDSLMSASDTSIEQPLTPAHAAIGRIQAAAAAAAAAPRFTRHASFEYFPIIKQQSQPAGQSQAPMPMHIRGVGHAQHQTGVMGMPMHSPVIMPMPGAIPMPLQMHRGRQPRAMFETDTHDFDINMGVQDASMSGSSPADMAPAFGGPAAGTYVFSMPMASMAGAASKSSMPDASASLGDHSGQNDASECRLLASRILGHMNEIMDHYDQLRGSLE</sequence>
<feature type="region of interest" description="Disordered" evidence="1">
    <location>
        <begin position="396"/>
        <end position="445"/>
    </location>
</feature>
<name>A0ABR4N847_9FUNG</name>
<dbReference type="PROSITE" id="PS00036">
    <property type="entry name" value="BZIP_BASIC"/>
    <property type="match status" value="1"/>
</dbReference>
<keyword evidence="4" id="KW-1185">Reference proteome</keyword>
<protein>
    <recommendedName>
        <fullName evidence="2">BZIP domain-containing protein</fullName>
    </recommendedName>
</protein>
<feature type="compositionally biased region" description="Low complexity" evidence="1">
    <location>
        <begin position="559"/>
        <end position="579"/>
    </location>
</feature>
<dbReference type="Gene3D" id="1.20.5.170">
    <property type="match status" value="1"/>
</dbReference>
<feature type="domain" description="BZIP" evidence="2">
    <location>
        <begin position="591"/>
        <end position="606"/>
    </location>
</feature>
<gene>
    <name evidence="3" type="ORF">HK105_204645</name>
</gene>
<feature type="compositionally biased region" description="Low complexity" evidence="1">
    <location>
        <begin position="458"/>
        <end position="477"/>
    </location>
</feature>
<feature type="region of interest" description="Disordered" evidence="1">
    <location>
        <begin position="151"/>
        <end position="172"/>
    </location>
</feature>
<dbReference type="CDD" id="cd14688">
    <property type="entry name" value="bZIP_YAP"/>
    <property type="match status" value="1"/>
</dbReference>
<feature type="region of interest" description="Disordered" evidence="1">
    <location>
        <begin position="285"/>
        <end position="304"/>
    </location>
</feature>
<evidence type="ECO:0000313" key="3">
    <source>
        <dbReference type="EMBL" id="KAL2915700.1"/>
    </source>
</evidence>
<dbReference type="InterPro" id="IPR046347">
    <property type="entry name" value="bZIP_sf"/>
</dbReference>
<accession>A0ABR4N847</accession>
<feature type="compositionally biased region" description="Polar residues" evidence="1">
    <location>
        <begin position="396"/>
        <end position="431"/>
    </location>
</feature>
<feature type="region of interest" description="Disordered" evidence="1">
    <location>
        <begin position="1067"/>
        <end position="1086"/>
    </location>
</feature>
<dbReference type="EMBL" id="JADGIZ020000021">
    <property type="protein sequence ID" value="KAL2915700.1"/>
    <property type="molecule type" value="Genomic_DNA"/>
</dbReference>
<feature type="compositionally biased region" description="Low complexity" evidence="1">
    <location>
        <begin position="220"/>
        <end position="233"/>
    </location>
</feature>
<comment type="caution">
    <text evidence="3">The sequence shown here is derived from an EMBL/GenBank/DDBJ whole genome shotgun (WGS) entry which is preliminary data.</text>
</comment>
<dbReference type="InterPro" id="IPR004827">
    <property type="entry name" value="bZIP"/>
</dbReference>
<evidence type="ECO:0000256" key="1">
    <source>
        <dbReference type="SAM" id="MobiDB-lite"/>
    </source>
</evidence>
<proteinExistence type="predicted"/>